<comment type="caution">
    <text evidence="1">The sequence shown here is derived from an EMBL/GenBank/DDBJ whole genome shotgun (WGS) entry which is preliminary data.</text>
</comment>
<name>A0ABV2J498_9HYPH</name>
<proteinExistence type="predicted"/>
<keyword evidence="2" id="KW-1185">Reference proteome</keyword>
<dbReference type="EMBL" id="JBEPMB010000008">
    <property type="protein sequence ID" value="MET3615584.1"/>
    <property type="molecule type" value="Genomic_DNA"/>
</dbReference>
<dbReference type="RefSeq" id="WP_354558051.1">
    <property type="nucleotide sequence ID" value="NZ_JBEPMB010000008.1"/>
</dbReference>
<sequence>MMTSFHAALVSTLSGSFSGCLNNLEDNRIRSHEKLSCLLVVITLAMSGPIAAQQKPWT</sequence>
<organism evidence="1 2">
    <name type="scientific">Rhizobium aquaticum</name>
    <dbReference type="NCBI Taxonomy" id="1549636"/>
    <lineage>
        <taxon>Bacteria</taxon>
        <taxon>Pseudomonadati</taxon>
        <taxon>Pseudomonadota</taxon>
        <taxon>Alphaproteobacteria</taxon>
        <taxon>Hyphomicrobiales</taxon>
        <taxon>Rhizobiaceae</taxon>
        <taxon>Rhizobium/Agrobacterium group</taxon>
        <taxon>Rhizobium</taxon>
    </lineage>
</organism>
<gene>
    <name evidence="1" type="ORF">ABID16_003931</name>
</gene>
<evidence type="ECO:0000313" key="1">
    <source>
        <dbReference type="EMBL" id="MET3615584.1"/>
    </source>
</evidence>
<evidence type="ECO:0000313" key="2">
    <source>
        <dbReference type="Proteomes" id="UP001549047"/>
    </source>
</evidence>
<protein>
    <submittedName>
        <fullName evidence="1">Uncharacterized protein</fullName>
    </submittedName>
</protein>
<accession>A0ABV2J498</accession>
<reference evidence="1 2" key="1">
    <citation type="submission" date="2024-06" db="EMBL/GenBank/DDBJ databases">
        <title>Genomic Encyclopedia of Type Strains, Phase IV (KMG-IV): sequencing the most valuable type-strain genomes for metagenomic binning, comparative biology and taxonomic classification.</title>
        <authorList>
            <person name="Goeker M."/>
        </authorList>
    </citation>
    <scope>NUCLEOTIDE SEQUENCE [LARGE SCALE GENOMIC DNA]</scope>
    <source>
        <strain evidence="1 2">DSM 29780</strain>
    </source>
</reference>
<dbReference type="Proteomes" id="UP001549047">
    <property type="component" value="Unassembled WGS sequence"/>
</dbReference>